<reference evidence="3 4" key="1">
    <citation type="journal article" date="2015" name="Nature">
        <title>rRNA introns, odd ribosomes, and small enigmatic genomes across a large radiation of phyla.</title>
        <authorList>
            <person name="Brown C.T."/>
            <person name="Hug L.A."/>
            <person name="Thomas B.C."/>
            <person name="Sharon I."/>
            <person name="Castelle C.J."/>
            <person name="Singh A."/>
            <person name="Wilkins M.J."/>
            <person name="Williams K.H."/>
            <person name="Banfield J.F."/>
        </authorList>
    </citation>
    <scope>NUCLEOTIDE SEQUENCE [LARGE SCALE GENOMIC DNA]</scope>
</reference>
<protein>
    <recommendedName>
        <fullName evidence="2">Transcription regulator TrmB N-terminal domain-containing protein</fullName>
    </recommendedName>
</protein>
<feature type="coiled-coil region" evidence="1">
    <location>
        <begin position="85"/>
        <end position="112"/>
    </location>
</feature>
<proteinExistence type="predicted"/>
<keyword evidence="1" id="KW-0175">Coiled coil</keyword>
<sequence>MMNNNTIIELLKNFDLNSKEGEIYLTLLQKGILSPLQLSRATLLNRTTIYRILEKLKKIGLVEEVLDEKRTKAKAISPDNFEMIVKQKESEIDKLKQTLPELKAQLTAIQGLASPETKVLYYRGQDGLKQLLWNTLNAENEIIGYGYMNWNDVVGKEFAEKLRQEVVLRKRYSREIQNSNSIDPLKTYTSVPSYDKYYSGKKIPKEKIAIKHDTYIYNNVFAFSHFIKEEFFGIEIYNAEIVLTQRQIFEILWAIAV</sequence>
<dbReference type="InterPro" id="IPR051797">
    <property type="entry name" value="TrmB-like"/>
</dbReference>
<dbReference type="PANTHER" id="PTHR34293">
    <property type="entry name" value="HTH-TYPE TRANSCRIPTIONAL REGULATOR TRMBL2"/>
    <property type="match status" value="1"/>
</dbReference>
<accession>A0A0G0BIP7</accession>
<dbReference type="SUPFAM" id="SSF46785">
    <property type="entry name" value="Winged helix' DNA-binding domain"/>
    <property type="match status" value="1"/>
</dbReference>
<dbReference type="Proteomes" id="UP000034581">
    <property type="component" value="Unassembled WGS sequence"/>
</dbReference>
<dbReference type="Gene3D" id="1.10.10.10">
    <property type="entry name" value="Winged helix-like DNA-binding domain superfamily/Winged helix DNA-binding domain"/>
    <property type="match status" value="1"/>
</dbReference>
<dbReference type="STRING" id="1618350.UR67_C0007G0064"/>
<dbReference type="InterPro" id="IPR002831">
    <property type="entry name" value="Tscrpt_reg_TrmB_N"/>
</dbReference>
<feature type="domain" description="Transcription regulator TrmB N-terminal" evidence="2">
    <location>
        <begin position="11"/>
        <end position="78"/>
    </location>
</feature>
<evidence type="ECO:0000313" key="4">
    <source>
        <dbReference type="Proteomes" id="UP000034581"/>
    </source>
</evidence>
<organism evidence="3 4">
    <name type="scientific">candidate division CPR3 bacterium GW2011_GWF2_35_18</name>
    <dbReference type="NCBI Taxonomy" id="1618350"/>
    <lineage>
        <taxon>Bacteria</taxon>
        <taxon>Bacteria division CPR3</taxon>
    </lineage>
</organism>
<dbReference type="InterPro" id="IPR036388">
    <property type="entry name" value="WH-like_DNA-bd_sf"/>
</dbReference>
<evidence type="ECO:0000256" key="1">
    <source>
        <dbReference type="SAM" id="Coils"/>
    </source>
</evidence>
<name>A0A0G0BIP7_UNCC3</name>
<dbReference type="Pfam" id="PF01978">
    <property type="entry name" value="TrmB"/>
    <property type="match status" value="1"/>
</dbReference>
<dbReference type="InterPro" id="IPR011991">
    <property type="entry name" value="ArsR-like_HTH"/>
</dbReference>
<evidence type="ECO:0000313" key="3">
    <source>
        <dbReference type="EMBL" id="KKP69359.1"/>
    </source>
</evidence>
<dbReference type="AlphaFoldDB" id="A0A0G0BIP7"/>
<dbReference type="CDD" id="cd00090">
    <property type="entry name" value="HTH_ARSR"/>
    <property type="match status" value="1"/>
</dbReference>
<dbReference type="EMBL" id="LBQB01000007">
    <property type="protein sequence ID" value="KKP69359.1"/>
    <property type="molecule type" value="Genomic_DNA"/>
</dbReference>
<dbReference type="PANTHER" id="PTHR34293:SF1">
    <property type="entry name" value="HTH-TYPE TRANSCRIPTIONAL REGULATOR TRMBL2"/>
    <property type="match status" value="1"/>
</dbReference>
<gene>
    <name evidence="3" type="ORF">UR67_C0007G0064</name>
</gene>
<evidence type="ECO:0000259" key="2">
    <source>
        <dbReference type="Pfam" id="PF01978"/>
    </source>
</evidence>
<comment type="caution">
    <text evidence="3">The sequence shown here is derived from an EMBL/GenBank/DDBJ whole genome shotgun (WGS) entry which is preliminary data.</text>
</comment>
<dbReference type="InterPro" id="IPR036390">
    <property type="entry name" value="WH_DNA-bd_sf"/>
</dbReference>